<dbReference type="PANTHER" id="PTHR42047">
    <property type="entry name" value="PROTEIN, PUTATIVE (AFU_ORTHOLOGUE AFUA_6G03560)-RELATED"/>
    <property type="match status" value="1"/>
</dbReference>
<feature type="non-terminal residue" evidence="1">
    <location>
        <position position="162"/>
    </location>
</feature>
<dbReference type="EMBL" id="KB445556">
    <property type="protein sequence ID" value="EMC95966.1"/>
    <property type="molecule type" value="Genomic_DNA"/>
</dbReference>
<proteinExistence type="predicted"/>
<dbReference type="InterPro" id="IPR052820">
    <property type="entry name" value="PhiA_domain"/>
</dbReference>
<dbReference type="OrthoDB" id="4093325at2759"/>
<reference evidence="1 2" key="1">
    <citation type="journal article" date="2012" name="PLoS Pathog.">
        <title>Diverse lifestyles and strategies of plant pathogenesis encoded in the genomes of eighteen Dothideomycetes fungi.</title>
        <authorList>
            <person name="Ohm R.A."/>
            <person name="Feau N."/>
            <person name="Henrissat B."/>
            <person name="Schoch C.L."/>
            <person name="Horwitz B.A."/>
            <person name="Barry K.W."/>
            <person name="Condon B.J."/>
            <person name="Copeland A.C."/>
            <person name="Dhillon B."/>
            <person name="Glaser F."/>
            <person name="Hesse C.N."/>
            <person name="Kosti I."/>
            <person name="LaButti K."/>
            <person name="Lindquist E.A."/>
            <person name="Lucas S."/>
            <person name="Salamov A.A."/>
            <person name="Bradshaw R.E."/>
            <person name="Ciuffetti L."/>
            <person name="Hamelin R.C."/>
            <person name="Kema G.H.J."/>
            <person name="Lawrence C."/>
            <person name="Scott J.A."/>
            <person name="Spatafora J.W."/>
            <person name="Turgeon B.G."/>
            <person name="de Wit P.J.G.M."/>
            <person name="Zhong S."/>
            <person name="Goodwin S.B."/>
            <person name="Grigoriev I.V."/>
        </authorList>
    </citation>
    <scope>NUCLEOTIDE SEQUENCE [LARGE SCALE GENOMIC DNA]</scope>
    <source>
        <strain evidence="1 2">UAMH 10762</strain>
    </source>
</reference>
<dbReference type="PANTHER" id="PTHR42047:SF1">
    <property type="entry name" value="PROTEIN, PUTATIVE (AFU_ORTHOLOGUE AFUA_6G03560)-RELATED"/>
    <property type="match status" value="1"/>
</dbReference>
<name>M2MH80_BAUPA</name>
<dbReference type="RefSeq" id="XP_007676884.1">
    <property type="nucleotide sequence ID" value="XM_007678694.1"/>
</dbReference>
<dbReference type="GeneID" id="19113949"/>
<evidence type="ECO:0000313" key="2">
    <source>
        <dbReference type="Proteomes" id="UP000011761"/>
    </source>
</evidence>
<dbReference type="Proteomes" id="UP000011761">
    <property type="component" value="Unassembled WGS sequence"/>
</dbReference>
<keyword evidence="2" id="KW-1185">Reference proteome</keyword>
<organism evidence="1 2">
    <name type="scientific">Baudoinia panamericana (strain UAMH 10762)</name>
    <name type="common">Angels' share fungus</name>
    <name type="synonym">Baudoinia compniacensis (strain UAMH 10762)</name>
    <dbReference type="NCBI Taxonomy" id="717646"/>
    <lineage>
        <taxon>Eukaryota</taxon>
        <taxon>Fungi</taxon>
        <taxon>Dikarya</taxon>
        <taxon>Ascomycota</taxon>
        <taxon>Pezizomycotina</taxon>
        <taxon>Dothideomycetes</taxon>
        <taxon>Dothideomycetidae</taxon>
        <taxon>Mycosphaerellales</taxon>
        <taxon>Teratosphaeriaceae</taxon>
        <taxon>Baudoinia</taxon>
    </lineage>
</organism>
<sequence>YFSGLSLRSASPIHFQQLTASGLRIHLGGQTASYCPENVQQLGACPNTTYTNFIGGNGGLSMGAVVPGGQQVYVDPTCGAVSYTQAHSAAMPANAIIDGWVLTPGGAGSYLSNTNGATIACQNNETNVWDVYLALPGLAVPDSCLGFTIITANETGAAQWQY</sequence>
<dbReference type="OMA" id="QQIYIEP"/>
<protein>
    <submittedName>
        <fullName evidence="1">Uncharacterized protein</fullName>
    </submittedName>
</protein>
<gene>
    <name evidence="1" type="ORF">BAUCODRAFT_40113</name>
</gene>
<dbReference type="AlphaFoldDB" id="M2MH80"/>
<feature type="non-terminal residue" evidence="1">
    <location>
        <position position="1"/>
    </location>
</feature>
<evidence type="ECO:0000313" key="1">
    <source>
        <dbReference type="EMBL" id="EMC95966.1"/>
    </source>
</evidence>
<dbReference type="KEGG" id="bcom:BAUCODRAFT_40113"/>
<accession>M2MH80</accession>
<dbReference type="eggNOG" id="ENOG502S6B1">
    <property type="taxonomic scope" value="Eukaryota"/>
</dbReference>
<dbReference type="HOGENOM" id="CLU_078556_0_1_1"/>